<dbReference type="GO" id="GO:0005975">
    <property type="term" value="P:carbohydrate metabolic process"/>
    <property type="evidence" value="ECO:0007669"/>
    <property type="project" value="InterPro"/>
</dbReference>
<dbReference type="OrthoDB" id="202537at2759"/>
<reference evidence="9" key="1">
    <citation type="journal article" date="2021" name="Nat. Commun.">
        <title>Genetic determinants of endophytism in the Arabidopsis root mycobiome.</title>
        <authorList>
            <person name="Mesny F."/>
            <person name="Miyauchi S."/>
            <person name="Thiergart T."/>
            <person name="Pickel B."/>
            <person name="Atanasova L."/>
            <person name="Karlsson M."/>
            <person name="Huettel B."/>
            <person name="Barry K.W."/>
            <person name="Haridas S."/>
            <person name="Chen C."/>
            <person name="Bauer D."/>
            <person name="Andreopoulos W."/>
            <person name="Pangilinan J."/>
            <person name="LaButti K."/>
            <person name="Riley R."/>
            <person name="Lipzen A."/>
            <person name="Clum A."/>
            <person name="Drula E."/>
            <person name="Henrissat B."/>
            <person name="Kohler A."/>
            <person name="Grigoriev I.V."/>
            <person name="Martin F.M."/>
            <person name="Hacquard S."/>
        </authorList>
    </citation>
    <scope>NUCLEOTIDE SEQUENCE</scope>
    <source>
        <strain evidence="9">MPI-CAGE-AT-0021</strain>
    </source>
</reference>
<name>A0A9P9EQD2_9HYPO</name>
<dbReference type="PANTHER" id="PTHR43101">
    <property type="entry name" value="BETA-FRUCTOSIDASE"/>
    <property type="match status" value="1"/>
</dbReference>
<comment type="similarity">
    <text evidence="1 5">Belongs to the glycosyl hydrolase 32 family.</text>
</comment>
<dbReference type="Gene3D" id="2.60.120.560">
    <property type="entry name" value="Exo-inulinase, domain 1"/>
    <property type="match status" value="1"/>
</dbReference>
<dbReference type="AlphaFoldDB" id="A0A9P9EQD2"/>
<evidence type="ECO:0000259" key="7">
    <source>
        <dbReference type="Pfam" id="PF00251"/>
    </source>
</evidence>
<keyword evidence="10" id="KW-1185">Reference proteome</keyword>
<feature type="chain" id="PRO_5040264974" description="beta-fructofuranosidase" evidence="6">
    <location>
        <begin position="26"/>
        <end position="686"/>
    </location>
</feature>
<dbReference type="InterPro" id="IPR013189">
    <property type="entry name" value="Glyco_hydro_32_C"/>
</dbReference>
<dbReference type="SUPFAM" id="SSF75005">
    <property type="entry name" value="Arabinanase/levansucrase/invertase"/>
    <property type="match status" value="1"/>
</dbReference>
<sequence>MHLVSRPQPSQMAALLALSVSAVLAASVPKAPNCHAHQYPGPRNPSFETGTVEGWQVASGDAFGSASVSSATSYWDGPFHQVGKSFLLGTAQAGEAAVGELKSSSFRASSVMSFLVGGGYDPDNLYVGLVRDKDGKLLLKQTGTNDEALIRIIWDTSKWAGQKVHIVVHDSSTSNSWGHINIDDVRVGCHALGDGNGRTFNLLGQENQPPASSSKACSLFAADALRPQFHYTQYQGWINDPAGLSQWRGHHHLFSQFNPDAPLWGPMYWSHAESVDAVHWRELPVALSPEEASNASDTSGRFTGSAVVDRRHGNKLLLVFTDYTDTAFHPGAVQEVVSTATSTDGIRFDLNSKNPVIAGPPAGAPVFFRDPKVFRDPTDNSWKMAIGSSNGVSGSVQLYRSTDLVSWSHVGVLYAGDGSTGTVWECPNFFPLGDKWVLFYGGNALGWYETGTYNGSVFKSEKRGLIDAGPDSYAMQWYQDASGRDLAITWMGNWPSPKWPSRVNGWAGSQSVTRELFLRDDGGLGSRPIAALDKLASGPAKRLGERKVGSAGLAVGSSTAARLQVAVDLGATVAASFTISLFKSRAESVLLTYTTANRTLTLDTTNAGYGQAGTWQAVIARSAKNKLKLDIFIDRSSLEVFVGDGTVMTANVWPRYQESKDITIVGHQGTAAFESINLTPLGSSWC</sequence>
<accession>A0A9P9EQD2</accession>
<keyword evidence="6" id="KW-0732">Signal</keyword>
<dbReference type="InterPro" id="IPR013320">
    <property type="entry name" value="ConA-like_dom_sf"/>
</dbReference>
<evidence type="ECO:0000313" key="10">
    <source>
        <dbReference type="Proteomes" id="UP000717696"/>
    </source>
</evidence>
<keyword evidence="3 5" id="KW-0378">Hydrolase</keyword>
<evidence type="ECO:0000313" key="9">
    <source>
        <dbReference type="EMBL" id="KAH7141284.1"/>
    </source>
</evidence>
<dbReference type="InterPro" id="IPR051214">
    <property type="entry name" value="GH32_Enzymes"/>
</dbReference>
<organism evidence="9 10">
    <name type="scientific">Dactylonectria estremocensis</name>
    <dbReference type="NCBI Taxonomy" id="1079267"/>
    <lineage>
        <taxon>Eukaryota</taxon>
        <taxon>Fungi</taxon>
        <taxon>Dikarya</taxon>
        <taxon>Ascomycota</taxon>
        <taxon>Pezizomycotina</taxon>
        <taxon>Sordariomycetes</taxon>
        <taxon>Hypocreomycetidae</taxon>
        <taxon>Hypocreales</taxon>
        <taxon>Nectriaceae</taxon>
        <taxon>Dactylonectria</taxon>
    </lineage>
</organism>
<protein>
    <recommendedName>
        <fullName evidence="2">beta-fructofuranosidase</fullName>
        <ecNumber evidence="2">3.2.1.26</ecNumber>
    </recommendedName>
</protein>
<dbReference type="InterPro" id="IPR023296">
    <property type="entry name" value="Glyco_hydro_beta-prop_sf"/>
</dbReference>
<evidence type="ECO:0000256" key="1">
    <source>
        <dbReference type="ARBA" id="ARBA00009902"/>
    </source>
</evidence>
<dbReference type="Pfam" id="PF00251">
    <property type="entry name" value="Glyco_hydro_32N"/>
    <property type="match status" value="1"/>
</dbReference>
<dbReference type="SUPFAM" id="SSF49899">
    <property type="entry name" value="Concanavalin A-like lectins/glucanases"/>
    <property type="match status" value="1"/>
</dbReference>
<evidence type="ECO:0000259" key="8">
    <source>
        <dbReference type="Pfam" id="PF08244"/>
    </source>
</evidence>
<evidence type="ECO:0000256" key="5">
    <source>
        <dbReference type="RuleBase" id="RU362110"/>
    </source>
</evidence>
<evidence type="ECO:0000256" key="4">
    <source>
        <dbReference type="ARBA" id="ARBA00023295"/>
    </source>
</evidence>
<dbReference type="EMBL" id="JAGMUU010000012">
    <property type="protein sequence ID" value="KAH7141284.1"/>
    <property type="molecule type" value="Genomic_DNA"/>
</dbReference>
<feature type="domain" description="Glycosyl hydrolase family 32 N-terminal" evidence="7">
    <location>
        <begin position="230"/>
        <end position="522"/>
    </location>
</feature>
<dbReference type="Pfam" id="PF08244">
    <property type="entry name" value="Glyco_hydro_32C"/>
    <property type="match status" value="1"/>
</dbReference>
<dbReference type="Gene3D" id="2.115.10.20">
    <property type="entry name" value="Glycosyl hydrolase domain, family 43"/>
    <property type="match status" value="1"/>
</dbReference>
<proteinExistence type="inferred from homology"/>
<feature type="domain" description="Glycosyl hydrolase family 32 C-terminal" evidence="8">
    <location>
        <begin position="556"/>
        <end position="678"/>
    </location>
</feature>
<feature type="signal peptide" evidence="6">
    <location>
        <begin position="1"/>
        <end position="25"/>
    </location>
</feature>
<dbReference type="PANTHER" id="PTHR43101:SF1">
    <property type="entry name" value="BETA-FRUCTOSIDASE"/>
    <property type="match status" value="1"/>
</dbReference>
<dbReference type="GO" id="GO:0004564">
    <property type="term" value="F:beta-fructofuranosidase activity"/>
    <property type="evidence" value="ECO:0007669"/>
    <property type="project" value="UniProtKB-EC"/>
</dbReference>
<dbReference type="EC" id="3.2.1.26" evidence="2"/>
<comment type="caution">
    <text evidence="9">The sequence shown here is derived from an EMBL/GenBank/DDBJ whole genome shotgun (WGS) entry which is preliminary data.</text>
</comment>
<dbReference type="SMART" id="SM00640">
    <property type="entry name" value="Glyco_32"/>
    <property type="match status" value="1"/>
</dbReference>
<dbReference type="InterPro" id="IPR001362">
    <property type="entry name" value="Glyco_hydro_32"/>
</dbReference>
<evidence type="ECO:0000256" key="6">
    <source>
        <dbReference type="SAM" id="SignalP"/>
    </source>
</evidence>
<dbReference type="CDD" id="cd08996">
    <property type="entry name" value="GH32_FFase"/>
    <property type="match status" value="1"/>
</dbReference>
<dbReference type="InterPro" id="IPR013148">
    <property type="entry name" value="Glyco_hydro_32_N"/>
</dbReference>
<evidence type="ECO:0000256" key="3">
    <source>
        <dbReference type="ARBA" id="ARBA00022801"/>
    </source>
</evidence>
<gene>
    <name evidence="9" type="ORF">B0J13DRAFT_55931</name>
</gene>
<keyword evidence="4 5" id="KW-0326">Glycosidase</keyword>
<dbReference type="Proteomes" id="UP000717696">
    <property type="component" value="Unassembled WGS sequence"/>
</dbReference>
<evidence type="ECO:0000256" key="2">
    <source>
        <dbReference type="ARBA" id="ARBA00012758"/>
    </source>
</evidence>